<evidence type="ECO:0000256" key="1">
    <source>
        <dbReference type="SAM" id="Phobius"/>
    </source>
</evidence>
<proteinExistence type="predicted"/>
<dbReference type="AlphaFoldDB" id="A0A0A9G922"/>
<sequence>MDASSHLGAHVHTLWVEARSTTWGRYTLTIFLYMIIFHTCFVNLINCIVNLINCRWHHVES</sequence>
<accession>A0A0A9G922</accession>
<evidence type="ECO:0000313" key="2">
    <source>
        <dbReference type="EMBL" id="JAE20982.1"/>
    </source>
</evidence>
<keyword evidence="1" id="KW-1133">Transmembrane helix</keyword>
<feature type="transmembrane region" description="Helical" evidence="1">
    <location>
        <begin position="30"/>
        <end position="52"/>
    </location>
</feature>
<organism evidence="2">
    <name type="scientific">Arundo donax</name>
    <name type="common">Giant reed</name>
    <name type="synonym">Donax arundinaceus</name>
    <dbReference type="NCBI Taxonomy" id="35708"/>
    <lineage>
        <taxon>Eukaryota</taxon>
        <taxon>Viridiplantae</taxon>
        <taxon>Streptophyta</taxon>
        <taxon>Embryophyta</taxon>
        <taxon>Tracheophyta</taxon>
        <taxon>Spermatophyta</taxon>
        <taxon>Magnoliopsida</taxon>
        <taxon>Liliopsida</taxon>
        <taxon>Poales</taxon>
        <taxon>Poaceae</taxon>
        <taxon>PACMAD clade</taxon>
        <taxon>Arundinoideae</taxon>
        <taxon>Arundineae</taxon>
        <taxon>Arundo</taxon>
    </lineage>
</organism>
<keyword evidence="1" id="KW-0812">Transmembrane</keyword>
<protein>
    <submittedName>
        <fullName evidence="2">Uncharacterized protein</fullName>
    </submittedName>
</protein>
<dbReference type="EMBL" id="GBRH01176914">
    <property type="protein sequence ID" value="JAE20982.1"/>
    <property type="molecule type" value="Transcribed_RNA"/>
</dbReference>
<keyword evidence="1" id="KW-0472">Membrane</keyword>
<reference evidence="2" key="1">
    <citation type="submission" date="2014-09" db="EMBL/GenBank/DDBJ databases">
        <authorList>
            <person name="Magalhaes I.L.F."/>
            <person name="Oliveira U."/>
            <person name="Santos F.R."/>
            <person name="Vidigal T.H.D.A."/>
            <person name="Brescovit A.D."/>
            <person name="Santos A.J."/>
        </authorList>
    </citation>
    <scope>NUCLEOTIDE SEQUENCE</scope>
    <source>
        <tissue evidence="2">Shoot tissue taken approximately 20 cm above the soil surface</tissue>
    </source>
</reference>
<name>A0A0A9G922_ARUDO</name>
<reference evidence="2" key="2">
    <citation type="journal article" date="2015" name="Data Brief">
        <title>Shoot transcriptome of the giant reed, Arundo donax.</title>
        <authorList>
            <person name="Barrero R.A."/>
            <person name="Guerrero F.D."/>
            <person name="Moolhuijzen P."/>
            <person name="Goolsby J.A."/>
            <person name="Tidwell J."/>
            <person name="Bellgard S.E."/>
            <person name="Bellgard M.I."/>
        </authorList>
    </citation>
    <scope>NUCLEOTIDE SEQUENCE</scope>
    <source>
        <tissue evidence="2">Shoot tissue taken approximately 20 cm above the soil surface</tissue>
    </source>
</reference>